<feature type="region of interest" description="Disordered" evidence="1">
    <location>
        <begin position="15"/>
        <end position="52"/>
    </location>
</feature>
<accession>A0AAV1HVM9</accession>
<organism evidence="2 3">
    <name type="scientific">Coccomyxa viridis</name>
    <dbReference type="NCBI Taxonomy" id="1274662"/>
    <lineage>
        <taxon>Eukaryota</taxon>
        <taxon>Viridiplantae</taxon>
        <taxon>Chlorophyta</taxon>
        <taxon>core chlorophytes</taxon>
        <taxon>Trebouxiophyceae</taxon>
        <taxon>Trebouxiophyceae incertae sedis</taxon>
        <taxon>Coccomyxaceae</taxon>
        <taxon>Coccomyxa</taxon>
    </lineage>
</organism>
<keyword evidence="3" id="KW-1185">Reference proteome</keyword>
<evidence type="ECO:0000256" key="1">
    <source>
        <dbReference type="SAM" id="MobiDB-lite"/>
    </source>
</evidence>
<comment type="caution">
    <text evidence="2">The sequence shown here is derived from an EMBL/GenBank/DDBJ whole genome shotgun (WGS) entry which is preliminary data.</text>
</comment>
<evidence type="ECO:0000313" key="3">
    <source>
        <dbReference type="Proteomes" id="UP001314263"/>
    </source>
</evidence>
<proteinExistence type="predicted"/>
<name>A0AAV1HVM9_9CHLO</name>
<dbReference type="Proteomes" id="UP001314263">
    <property type="component" value="Unassembled WGS sequence"/>
</dbReference>
<dbReference type="EMBL" id="CAUYUE010000003">
    <property type="protein sequence ID" value="CAK0755097.1"/>
    <property type="molecule type" value="Genomic_DNA"/>
</dbReference>
<sequence>MKAIAIGSGCSSVTQVARSSQEPTAAARSAPRGELPPHGPDEGPSSGGTRQYSAEGTLLGVRGWHIIALFQARWSEGFHHRAQVLVDLLSWDTRVSGSCARGFCQCIVARC</sequence>
<evidence type="ECO:0000313" key="2">
    <source>
        <dbReference type="EMBL" id="CAK0755097.1"/>
    </source>
</evidence>
<protein>
    <submittedName>
        <fullName evidence="2">Uncharacterized protein</fullName>
    </submittedName>
</protein>
<gene>
    <name evidence="2" type="ORF">CVIRNUC_002348</name>
</gene>
<dbReference type="AlphaFoldDB" id="A0AAV1HVM9"/>
<reference evidence="2 3" key="1">
    <citation type="submission" date="2023-10" db="EMBL/GenBank/DDBJ databases">
        <authorList>
            <person name="Maclean D."/>
            <person name="Macfadyen A."/>
        </authorList>
    </citation>
    <scope>NUCLEOTIDE SEQUENCE [LARGE SCALE GENOMIC DNA]</scope>
</reference>